<evidence type="ECO:0000256" key="7">
    <source>
        <dbReference type="HAMAP-Rule" id="MF_01208"/>
    </source>
</evidence>
<dbReference type="InterPro" id="IPR006273">
    <property type="entry name" value="Orotate_PRibTrfase_bac"/>
</dbReference>
<comment type="subunit">
    <text evidence="7">Homodimer.</text>
</comment>
<evidence type="ECO:0000313" key="9">
    <source>
        <dbReference type="EMBL" id="MBC8574847.1"/>
    </source>
</evidence>
<feature type="binding site" evidence="7">
    <location>
        <position position="146"/>
    </location>
    <ligand>
        <name>orotate</name>
        <dbReference type="ChEBI" id="CHEBI:30839"/>
    </ligand>
</feature>
<dbReference type="InterPro" id="IPR000836">
    <property type="entry name" value="PRTase_dom"/>
</dbReference>
<dbReference type="EMBL" id="JACRTB010000001">
    <property type="protein sequence ID" value="MBC8574847.1"/>
    <property type="molecule type" value="Genomic_DNA"/>
</dbReference>
<feature type="binding site" description="in other chain" evidence="7">
    <location>
        <begin position="114"/>
        <end position="122"/>
    </location>
    <ligand>
        <name>5-phospho-alpha-D-ribose 1-diphosphate</name>
        <dbReference type="ChEBI" id="CHEBI:58017"/>
        <note>ligand shared between dimeric partners</note>
    </ligand>
</feature>
<comment type="function">
    <text evidence="7">Catalyzes the transfer of a ribosyl phosphate group from 5-phosphoribose 1-diphosphate to orotate, leading to the formation of orotidine monophosphate (OMP).</text>
</comment>
<evidence type="ECO:0000256" key="5">
    <source>
        <dbReference type="ARBA" id="ARBA00022842"/>
    </source>
</evidence>
<dbReference type="GO" id="GO:0004588">
    <property type="term" value="F:orotate phosphoribosyltransferase activity"/>
    <property type="evidence" value="ECO:0007669"/>
    <property type="project" value="UniProtKB-EC"/>
</dbReference>
<feature type="domain" description="Phosphoribosyltransferase" evidence="8">
    <location>
        <begin position="51"/>
        <end position="150"/>
    </location>
</feature>
<comment type="caution">
    <text evidence="9">The sequence shown here is derived from an EMBL/GenBank/DDBJ whole genome shotgun (WGS) entry which is preliminary data.</text>
</comment>
<dbReference type="CDD" id="cd06223">
    <property type="entry name" value="PRTases_typeI"/>
    <property type="match status" value="1"/>
</dbReference>
<accession>A0ABR7NEL7</accession>
<comment type="cofactor">
    <cofactor evidence="7">
        <name>Mg(2+)</name>
        <dbReference type="ChEBI" id="CHEBI:18420"/>
    </cofactor>
</comment>
<sequence>MTREEKIQLLTDAHVLQTGHFRLTSGRHSDKYMQCARVFENARYSEVVCRDIADAYRGERIDLVVGPALGGIIITYEVARQLGTRNIFAERENGTMTLRRGFAIEPGARVLVVEDTITTGGSVREVIDLVREKGGVVVGVGSVVDRSNGKVDFGVPLHAFLSMEVESFEEADCPLCKQGLPIIKPGSRNFAK</sequence>
<dbReference type="Proteomes" id="UP000658131">
    <property type="component" value="Unassembled WGS sequence"/>
</dbReference>
<keyword evidence="4 7" id="KW-0808">Transferase</keyword>
<organism evidence="9 10">
    <name type="scientific">Yanshouia hominis</name>
    <dbReference type="NCBI Taxonomy" id="2763673"/>
    <lineage>
        <taxon>Bacteria</taxon>
        <taxon>Bacillati</taxon>
        <taxon>Bacillota</taxon>
        <taxon>Clostridia</taxon>
        <taxon>Eubacteriales</taxon>
        <taxon>Oscillospiraceae</taxon>
        <taxon>Yanshouia</taxon>
    </lineage>
</organism>
<keyword evidence="10" id="KW-1185">Reference proteome</keyword>
<comment type="caution">
    <text evidence="7">Lacks conserved residue(s) required for the propagation of feature annotation.</text>
</comment>
<dbReference type="NCBIfam" id="TIGR01367">
    <property type="entry name" value="pyrE_Therm"/>
    <property type="match status" value="1"/>
</dbReference>
<dbReference type="Pfam" id="PF00156">
    <property type="entry name" value="Pribosyltran"/>
    <property type="match status" value="1"/>
</dbReference>
<evidence type="ECO:0000256" key="2">
    <source>
        <dbReference type="ARBA" id="ARBA00011971"/>
    </source>
</evidence>
<proteinExistence type="inferred from homology"/>
<dbReference type="PANTHER" id="PTHR19278:SF9">
    <property type="entry name" value="URIDINE 5'-MONOPHOSPHATE SYNTHASE"/>
    <property type="match status" value="1"/>
</dbReference>
<dbReference type="Gene3D" id="3.40.50.2020">
    <property type="match status" value="1"/>
</dbReference>
<dbReference type="InterPro" id="IPR029057">
    <property type="entry name" value="PRTase-like"/>
</dbReference>
<evidence type="ECO:0000256" key="6">
    <source>
        <dbReference type="ARBA" id="ARBA00022975"/>
    </source>
</evidence>
<name>A0ABR7NEL7_9FIRM</name>
<comment type="similarity">
    <text evidence="7">Belongs to the purine/pyrimidine phosphoribosyltransferase family. PyrE subfamily.</text>
</comment>
<feature type="binding site" evidence="7">
    <location>
        <position position="118"/>
    </location>
    <ligand>
        <name>orotate</name>
        <dbReference type="ChEBI" id="CHEBI:30839"/>
    </ligand>
</feature>
<dbReference type="InterPro" id="IPR023031">
    <property type="entry name" value="OPRT"/>
</dbReference>
<dbReference type="HAMAP" id="MF_01208">
    <property type="entry name" value="PyrE"/>
    <property type="match status" value="1"/>
</dbReference>
<comment type="catalytic activity">
    <reaction evidence="7">
        <text>orotidine 5'-phosphate + diphosphate = orotate + 5-phospho-alpha-D-ribose 1-diphosphate</text>
        <dbReference type="Rhea" id="RHEA:10380"/>
        <dbReference type="ChEBI" id="CHEBI:30839"/>
        <dbReference type="ChEBI" id="CHEBI:33019"/>
        <dbReference type="ChEBI" id="CHEBI:57538"/>
        <dbReference type="ChEBI" id="CHEBI:58017"/>
        <dbReference type="EC" id="2.4.2.10"/>
    </reaction>
</comment>
<dbReference type="EC" id="2.4.2.10" evidence="2 7"/>
<evidence type="ECO:0000313" key="10">
    <source>
        <dbReference type="Proteomes" id="UP000658131"/>
    </source>
</evidence>
<dbReference type="SUPFAM" id="SSF53271">
    <property type="entry name" value="PRTase-like"/>
    <property type="match status" value="1"/>
</dbReference>
<gene>
    <name evidence="7" type="primary">pyrE</name>
    <name evidence="9" type="ORF">H8717_00270</name>
</gene>
<keyword evidence="6 7" id="KW-0665">Pyrimidine biosynthesis</keyword>
<keyword evidence="5 7" id="KW-0460">Magnesium</keyword>
<evidence type="ECO:0000256" key="4">
    <source>
        <dbReference type="ARBA" id="ARBA00022679"/>
    </source>
</evidence>
<keyword evidence="3 7" id="KW-0328">Glycosyltransferase</keyword>
<dbReference type="PANTHER" id="PTHR19278">
    <property type="entry name" value="OROTATE PHOSPHORIBOSYLTRANSFERASE"/>
    <property type="match status" value="1"/>
</dbReference>
<evidence type="ECO:0000259" key="8">
    <source>
        <dbReference type="Pfam" id="PF00156"/>
    </source>
</evidence>
<evidence type="ECO:0000256" key="1">
    <source>
        <dbReference type="ARBA" id="ARBA00004889"/>
    </source>
</evidence>
<protein>
    <recommendedName>
        <fullName evidence="2 7">Orotate phosphoribosyltransferase</fullName>
        <shortName evidence="7">OPRT</shortName>
        <shortName evidence="7">OPRTase</shortName>
        <ecNumber evidence="2 7">2.4.2.10</ecNumber>
    </recommendedName>
</protein>
<comment type="pathway">
    <text evidence="1 7">Pyrimidine metabolism; UMP biosynthesis via de novo pathway; UMP from orotate: step 1/2.</text>
</comment>
<evidence type="ECO:0000256" key="3">
    <source>
        <dbReference type="ARBA" id="ARBA00022676"/>
    </source>
</evidence>
<dbReference type="RefSeq" id="WP_262398543.1">
    <property type="nucleotide sequence ID" value="NZ_JACRTB010000001.1"/>
</dbReference>
<reference evidence="9 10" key="1">
    <citation type="submission" date="2020-08" db="EMBL/GenBank/DDBJ databases">
        <title>Genome public.</title>
        <authorList>
            <person name="Liu C."/>
            <person name="Sun Q."/>
        </authorList>
    </citation>
    <scope>NUCLEOTIDE SEQUENCE [LARGE SCALE GENOMIC DNA]</scope>
    <source>
        <strain evidence="9 10">BX1</strain>
    </source>
</reference>